<accession>E9SDJ3</accession>
<protein>
    <submittedName>
        <fullName evidence="2">Uncharacterized protein</fullName>
    </submittedName>
</protein>
<sequence>MPVRNDAEIRKDRLRFTKNKLSANLIIFAIVANALYFVSIYSSDVGSYYYKLFIGGSIVYNLVFMLAAFLSSEGIKNYKLGYACSSVVLGILQICRILYIPMKAHKAANPVADAKNATVMGSGQFRYVSFCLIVSAVLLIAAGIIGFMKTTTLNSYLAELERKGQEGTDDE</sequence>
<evidence type="ECO:0000256" key="1">
    <source>
        <dbReference type="SAM" id="Phobius"/>
    </source>
</evidence>
<feature type="transmembrane region" description="Helical" evidence="1">
    <location>
        <begin position="127"/>
        <end position="147"/>
    </location>
</feature>
<name>E9SDJ3_RUMAL</name>
<keyword evidence="3" id="KW-1185">Reference proteome</keyword>
<proteinExistence type="predicted"/>
<feature type="transmembrane region" description="Helical" evidence="1">
    <location>
        <begin position="82"/>
        <end position="100"/>
    </location>
</feature>
<dbReference type="Proteomes" id="UP000004259">
    <property type="component" value="Unassembled WGS sequence"/>
</dbReference>
<keyword evidence="1" id="KW-0472">Membrane</keyword>
<gene>
    <name evidence="2" type="ORF">CUS_7189</name>
</gene>
<organism evidence="2 3">
    <name type="scientific">Ruminococcus albus 8</name>
    <dbReference type="NCBI Taxonomy" id="246199"/>
    <lineage>
        <taxon>Bacteria</taxon>
        <taxon>Bacillati</taxon>
        <taxon>Bacillota</taxon>
        <taxon>Clostridia</taxon>
        <taxon>Eubacteriales</taxon>
        <taxon>Oscillospiraceae</taxon>
        <taxon>Ruminococcus</taxon>
    </lineage>
</organism>
<dbReference type="STRING" id="246199.CUS_7189"/>
<comment type="caution">
    <text evidence="2">The sequence shown here is derived from an EMBL/GenBank/DDBJ whole genome shotgun (WGS) entry which is preliminary data.</text>
</comment>
<feature type="transmembrane region" description="Helical" evidence="1">
    <location>
        <begin position="21"/>
        <end position="42"/>
    </location>
</feature>
<dbReference type="OrthoDB" id="9864462at2"/>
<dbReference type="eggNOG" id="ENOG5033Z0W">
    <property type="taxonomic scope" value="Bacteria"/>
</dbReference>
<feature type="transmembrane region" description="Helical" evidence="1">
    <location>
        <begin position="48"/>
        <end position="70"/>
    </location>
</feature>
<keyword evidence="1" id="KW-1133">Transmembrane helix</keyword>
<dbReference type="AlphaFoldDB" id="E9SDJ3"/>
<evidence type="ECO:0000313" key="3">
    <source>
        <dbReference type="Proteomes" id="UP000004259"/>
    </source>
</evidence>
<evidence type="ECO:0000313" key="2">
    <source>
        <dbReference type="EMBL" id="EGC02605.1"/>
    </source>
</evidence>
<dbReference type="EMBL" id="ADKM02000091">
    <property type="protein sequence ID" value="EGC02605.1"/>
    <property type="molecule type" value="Genomic_DNA"/>
</dbReference>
<reference evidence="2 3" key="1">
    <citation type="submission" date="2011-02" db="EMBL/GenBank/DDBJ databases">
        <authorList>
            <person name="Nelson K.E."/>
            <person name="Sutton G."/>
            <person name="Torralba M."/>
            <person name="Durkin S."/>
            <person name="Harkins D."/>
            <person name="Montgomery R."/>
            <person name="Ziemer C."/>
            <person name="Klaassens E."/>
            <person name="Ocuiv P."/>
            <person name="Morrison M."/>
        </authorList>
    </citation>
    <scope>NUCLEOTIDE SEQUENCE [LARGE SCALE GENOMIC DNA]</scope>
    <source>
        <strain evidence="2 3">8</strain>
    </source>
</reference>
<keyword evidence="1" id="KW-0812">Transmembrane</keyword>
<dbReference type="RefSeq" id="WP_002850547.1">
    <property type="nucleotide sequence ID" value="NZ_ADKM02000091.1"/>
</dbReference>